<keyword evidence="2" id="KW-1185">Reference proteome</keyword>
<sequence length="44" mass="4912">MFGAACAKNENNKMGNVATVVLNMRNLSVRLLNLLNVYCRITQL</sequence>
<reference evidence="1 2" key="1">
    <citation type="journal article" date="2004" name="Science">
        <title>A predator unmasked: life cycle of Bdellovibrio bacteriovorus from a genomic perspective.</title>
        <authorList>
            <person name="Rendulic S."/>
            <person name="Jagtap P."/>
            <person name="Rosinus A."/>
            <person name="Eppinger M."/>
            <person name="Baar C."/>
            <person name="Lanz C."/>
            <person name="Keller H."/>
            <person name="Lambert C."/>
            <person name="Evans K.J."/>
            <person name="Goesmann A."/>
            <person name="Meyer F."/>
            <person name="Sockett R.E."/>
            <person name="Schuster S.C."/>
        </authorList>
    </citation>
    <scope>NUCLEOTIDE SEQUENCE [LARGE SCALE GENOMIC DNA]</scope>
    <source>
        <strain evidence="2">ATCC 15356 / DSM 50701 / NCIMB 9529 / HD100</strain>
    </source>
</reference>
<gene>
    <name evidence="1" type="ordered locus">Bd1642</name>
</gene>
<dbReference type="Proteomes" id="UP000008080">
    <property type="component" value="Chromosome"/>
</dbReference>
<evidence type="ECO:0000313" key="1">
    <source>
        <dbReference type="EMBL" id="CAE79517.1"/>
    </source>
</evidence>
<accession>Q6MMI7</accession>
<dbReference type="KEGG" id="bba:Bd1642"/>
<dbReference type="HOGENOM" id="CLU_3212938_0_0_7"/>
<dbReference type="AlphaFoldDB" id="Q6MMI7"/>
<dbReference type="EMBL" id="BX842650">
    <property type="protein sequence ID" value="CAE79517.1"/>
    <property type="molecule type" value="Genomic_DNA"/>
</dbReference>
<proteinExistence type="predicted"/>
<organism evidence="1 2">
    <name type="scientific">Bdellovibrio bacteriovorus (strain ATCC 15356 / DSM 50701 / NCIMB 9529 / HD100)</name>
    <dbReference type="NCBI Taxonomy" id="264462"/>
    <lineage>
        <taxon>Bacteria</taxon>
        <taxon>Pseudomonadati</taxon>
        <taxon>Bdellovibrionota</taxon>
        <taxon>Bdellovibrionia</taxon>
        <taxon>Bdellovibrionales</taxon>
        <taxon>Pseudobdellovibrionaceae</taxon>
        <taxon>Bdellovibrio</taxon>
    </lineage>
</organism>
<evidence type="ECO:0000313" key="2">
    <source>
        <dbReference type="Proteomes" id="UP000008080"/>
    </source>
</evidence>
<protein>
    <submittedName>
        <fullName evidence="1">Uncharacterized protein</fullName>
    </submittedName>
</protein>
<name>Q6MMI7_BDEBA</name>